<evidence type="ECO:0000313" key="2">
    <source>
        <dbReference type="EMBL" id="GIE16417.1"/>
    </source>
</evidence>
<feature type="transmembrane region" description="Helical" evidence="1">
    <location>
        <begin position="219"/>
        <end position="242"/>
    </location>
</feature>
<accession>A0A919JAS6</accession>
<gene>
    <name evidence="2" type="ORF">Afe05nite_82570</name>
</gene>
<dbReference type="InterPro" id="IPR018650">
    <property type="entry name" value="STSV1_Orf64"/>
</dbReference>
<name>A0A919JAS6_9ACTN</name>
<dbReference type="RefSeq" id="WP_203822756.1">
    <property type="nucleotide sequence ID" value="NZ_BAAABP010000059.1"/>
</dbReference>
<feature type="transmembrane region" description="Helical" evidence="1">
    <location>
        <begin position="315"/>
        <end position="334"/>
    </location>
</feature>
<keyword evidence="3" id="KW-1185">Reference proteome</keyword>
<dbReference type="AlphaFoldDB" id="A0A919JAS6"/>
<feature type="transmembrane region" description="Helical" evidence="1">
    <location>
        <begin position="346"/>
        <end position="364"/>
    </location>
</feature>
<feature type="transmembrane region" description="Helical" evidence="1">
    <location>
        <begin position="274"/>
        <end position="295"/>
    </location>
</feature>
<keyword evidence="1" id="KW-1133">Transmembrane helix</keyword>
<organism evidence="2 3">
    <name type="scientific">Paractinoplanes ferrugineus</name>
    <dbReference type="NCBI Taxonomy" id="113564"/>
    <lineage>
        <taxon>Bacteria</taxon>
        <taxon>Bacillati</taxon>
        <taxon>Actinomycetota</taxon>
        <taxon>Actinomycetes</taxon>
        <taxon>Micromonosporales</taxon>
        <taxon>Micromonosporaceae</taxon>
        <taxon>Paractinoplanes</taxon>
    </lineage>
</organism>
<keyword evidence="1" id="KW-0812">Transmembrane</keyword>
<protein>
    <recommendedName>
        <fullName evidence="4">DUF2079 domain-containing protein</fullName>
    </recommendedName>
</protein>
<comment type="caution">
    <text evidence="2">The sequence shown here is derived from an EMBL/GenBank/DDBJ whole genome shotgun (WGS) entry which is preliminary data.</text>
</comment>
<feature type="transmembrane region" description="Helical" evidence="1">
    <location>
        <begin position="95"/>
        <end position="122"/>
    </location>
</feature>
<dbReference type="EMBL" id="BOMM01000085">
    <property type="protein sequence ID" value="GIE16417.1"/>
    <property type="molecule type" value="Genomic_DNA"/>
</dbReference>
<sequence length="446" mass="48684">MSLVSYTSASTDSPHSSAESSARRRLRSFVPYLVASVFLIIYSAWSINKHERLLTAGYDLGIFEQAVRGYAHLGAPISAIKGPGFNLFGDHFHPILILVAPFYRIFPSPITLLVAQATLIAASAIPVTKIAIKFGGIVAGLGVGLAYGLSWALQSAIAFDFHEVAFAVTMVSFSLAAIIEERWRRAAIWAIPLVFVKEDLPVTLAAIGLVIVLRGQRRLGAALIGFAAVSGTAIVGLVVPAFNPYHAYPYSLNQSPSDQGPIARFFTPATKWTTFAWILIPSGLLAPFSSIFLVAVPTLLWRFWSTNPPYWGMSYQYSAILMPIAFIASLESMSRLRFFQRDVRRRWGVSLIMLATAVIGTYQIPGKLHGFTDGKNWHISREVAAEKAILRSIPDGSTVAADNRLAAQLTSRCTVYFFPGYPGDGTDPEWVVYSTLSTRASPTTRG</sequence>
<evidence type="ECO:0000313" key="3">
    <source>
        <dbReference type="Proteomes" id="UP000598174"/>
    </source>
</evidence>
<feature type="transmembrane region" description="Helical" evidence="1">
    <location>
        <begin position="186"/>
        <end position="213"/>
    </location>
</feature>
<evidence type="ECO:0008006" key="4">
    <source>
        <dbReference type="Google" id="ProtNLM"/>
    </source>
</evidence>
<proteinExistence type="predicted"/>
<feature type="transmembrane region" description="Helical" evidence="1">
    <location>
        <begin position="29"/>
        <end position="47"/>
    </location>
</feature>
<reference evidence="2" key="1">
    <citation type="submission" date="2021-01" db="EMBL/GenBank/DDBJ databases">
        <title>Whole genome shotgun sequence of Actinoplanes ferrugineus NBRC 15555.</title>
        <authorList>
            <person name="Komaki H."/>
            <person name="Tamura T."/>
        </authorList>
    </citation>
    <scope>NUCLEOTIDE SEQUENCE</scope>
    <source>
        <strain evidence="2">NBRC 15555</strain>
    </source>
</reference>
<feature type="transmembrane region" description="Helical" evidence="1">
    <location>
        <begin position="159"/>
        <end position="179"/>
    </location>
</feature>
<dbReference type="Pfam" id="PF09852">
    <property type="entry name" value="DUF2079"/>
    <property type="match status" value="1"/>
</dbReference>
<keyword evidence="1" id="KW-0472">Membrane</keyword>
<dbReference type="Proteomes" id="UP000598174">
    <property type="component" value="Unassembled WGS sequence"/>
</dbReference>
<evidence type="ECO:0000256" key="1">
    <source>
        <dbReference type="SAM" id="Phobius"/>
    </source>
</evidence>
<feature type="transmembrane region" description="Helical" evidence="1">
    <location>
        <begin position="134"/>
        <end position="153"/>
    </location>
</feature>